<feature type="compositionally biased region" description="Polar residues" evidence="1">
    <location>
        <begin position="79"/>
        <end position="98"/>
    </location>
</feature>
<name>A0A1H9SE09_9RHOB</name>
<feature type="non-terminal residue" evidence="2">
    <location>
        <position position="1"/>
    </location>
</feature>
<protein>
    <submittedName>
        <fullName evidence="2">Uncharacterized protein</fullName>
    </submittedName>
</protein>
<sequence length="199" mass="19997">SGDGSQSGDQSDQQSSGSEQSGEQSSDGSDDGAQAGEQEGQQSGEQSSGSDDAQQSSEGSEGREEVQDTEGDGSVIEGNASTTPETEGDTSGESSAQNDGAVLPIQPGDYAQGTLVASFAPDGSFAMSGGDRISDITGSYSFEGDNMLVLEDASGQGPTDAFPLECEITPTGRGFNVMGPNDGCGPLSGLVFERAVEGQ</sequence>
<dbReference type="AlphaFoldDB" id="A0A1H9SE09"/>
<feature type="region of interest" description="Disordered" evidence="1">
    <location>
        <begin position="1"/>
        <end position="107"/>
    </location>
</feature>
<evidence type="ECO:0000313" key="3">
    <source>
        <dbReference type="Proteomes" id="UP000198885"/>
    </source>
</evidence>
<dbReference type="Proteomes" id="UP000198885">
    <property type="component" value="Unassembled WGS sequence"/>
</dbReference>
<evidence type="ECO:0000256" key="1">
    <source>
        <dbReference type="SAM" id="MobiDB-lite"/>
    </source>
</evidence>
<keyword evidence="3" id="KW-1185">Reference proteome</keyword>
<accession>A0A1H9SE09</accession>
<evidence type="ECO:0000313" key="2">
    <source>
        <dbReference type="EMBL" id="SER82825.1"/>
    </source>
</evidence>
<proteinExistence type="predicted"/>
<reference evidence="2 3" key="1">
    <citation type="submission" date="2016-10" db="EMBL/GenBank/DDBJ databases">
        <authorList>
            <person name="de Groot N.N."/>
        </authorList>
    </citation>
    <scope>NUCLEOTIDE SEQUENCE [LARGE SCALE GENOMIC DNA]</scope>
    <source>
        <strain evidence="2 3">DSM 23042</strain>
    </source>
</reference>
<dbReference type="EMBL" id="FOGU01000003">
    <property type="protein sequence ID" value="SER82825.1"/>
    <property type="molecule type" value="Genomic_DNA"/>
</dbReference>
<organism evidence="2 3">
    <name type="scientific">Tranquillimonas rosea</name>
    <dbReference type="NCBI Taxonomy" id="641238"/>
    <lineage>
        <taxon>Bacteria</taxon>
        <taxon>Pseudomonadati</taxon>
        <taxon>Pseudomonadota</taxon>
        <taxon>Alphaproteobacteria</taxon>
        <taxon>Rhodobacterales</taxon>
        <taxon>Roseobacteraceae</taxon>
        <taxon>Tranquillimonas</taxon>
    </lineage>
</organism>
<feature type="compositionally biased region" description="Low complexity" evidence="1">
    <location>
        <begin position="1"/>
        <end position="59"/>
    </location>
</feature>
<dbReference type="STRING" id="641238.SAMN04490244_103144"/>
<gene>
    <name evidence="2" type="ORF">SAMN04490244_103144</name>
</gene>